<dbReference type="Pfam" id="PF02082">
    <property type="entry name" value="Rrf2"/>
    <property type="match status" value="1"/>
</dbReference>
<dbReference type="GO" id="GO:0005829">
    <property type="term" value="C:cytosol"/>
    <property type="evidence" value="ECO:0007669"/>
    <property type="project" value="TreeGrafter"/>
</dbReference>
<dbReference type="PROSITE" id="PS51197">
    <property type="entry name" value="HTH_RRF2_2"/>
    <property type="match status" value="1"/>
</dbReference>
<dbReference type="EMBL" id="CP025958">
    <property type="protein sequence ID" value="AWM35774.1"/>
    <property type="molecule type" value="Genomic_DNA"/>
</dbReference>
<protein>
    <submittedName>
        <fullName evidence="1">Transcriptional regulator</fullName>
    </submittedName>
</protein>
<dbReference type="OrthoDB" id="213028at2"/>
<dbReference type="GO" id="GO:0003700">
    <property type="term" value="F:DNA-binding transcription factor activity"/>
    <property type="evidence" value="ECO:0007669"/>
    <property type="project" value="TreeGrafter"/>
</dbReference>
<dbReference type="Gene3D" id="1.10.10.10">
    <property type="entry name" value="Winged helix-like DNA-binding domain superfamily/Winged helix DNA-binding domain"/>
    <property type="match status" value="1"/>
</dbReference>
<name>A0A2Z3H2E9_9BACT</name>
<dbReference type="InterPro" id="IPR036390">
    <property type="entry name" value="WH_DNA-bd_sf"/>
</dbReference>
<accession>A0A2Z3H2E9</accession>
<organism evidence="1 2">
    <name type="scientific">Gemmata obscuriglobus</name>
    <dbReference type="NCBI Taxonomy" id="114"/>
    <lineage>
        <taxon>Bacteria</taxon>
        <taxon>Pseudomonadati</taxon>
        <taxon>Planctomycetota</taxon>
        <taxon>Planctomycetia</taxon>
        <taxon>Gemmatales</taxon>
        <taxon>Gemmataceae</taxon>
        <taxon>Gemmata</taxon>
    </lineage>
</organism>
<dbReference type="KEGG" id="gog:C1280_01195"/>
<evidence type="ECO:0000313" key="2">
    <source>
        <dbReference type="Proteomes" id="UP000245802"/>
    </source>
</evidence>
<keyword evidence="2" id="KW-1185">Reference proteome</keyword>
<proteinExistence type="predicted"/>
<dbReference type="RefSeq" id="WP_010052259.1">
    <property type="nucleotide sequence ID" value="NZ_CP025958.1"/>
</dbReference>
<dbReference type="SUPFAM" id="SSF46785">
    <property type="entry name" value="Winged helix' DNA-binding domain"/>
    <property type="match status" value="1"/>
</dbReference>
<dbReference type="PANTHER" id="PTHR33221:SF15">
    <property type="entry name" value="HTH-TYPE TRANSCRIPTIONAL REGULATOR YWGB-RELATED"/>
    <property type="match status" value="1"/>
</dbReference>
<sequence length="140" mass="14249">MTRSSRFVVAAHVLTLLARSDGALTSEYIAGSVNTNPVVIRRILAVLARAGLVATQEGTGGGGRLAKPAAEITLRAVYEAVEPDALFALHPRDPNPLCPVGGGIQSALEPTLRAAETALLGSLAGTSVADLVGRLGAESP</sequence>
<dbReference type="AlphaFoldDB" id="A0A2Z3H2E9"/>
<gene>
    <name evidence="1" type="ORF">C1280_01195</name>
</gene>
<dbReference type="InterPro" id="IPR000944">
    <property type="entry name" value="Tscrpt_reg_Rrf2"/>
</dbReference>
<dbReference type="Proteomes" id="UP000245802">
    <property type="component" value="Chromosome"/>
</dbReference>
<dbReference type="PANTHER" id="PTHR33221">
    <property type="entry name" value="WINGED HELIX-TURN-HELIX TRANSCRIPTIONAL REGULATOR, RRF2 FAMILY"/>
    <property type="match status" value="1"/>
</dbReference>
<dbReference type="InterPro" id="IPR036388">
    <property type="entry name" value="WH-like_DNA-bd_sf"/>
</dbReference>
<evidence type="ECO:0000313" key="1">
    <source>
        <dbReference type="EMBL" id="AWM35774.1"/>
    </source>
</evidence>
<reference evidence="1 2" key="1">
    <citation type="submission" date="2018-01" db="EMBL/GenBank/DDBJ databases">
        <title>G. obscuriglobus.</title>
        <authorList>
            <person name="Franke J."/>
            <person name="Blomberg W."/>
            <person name="Selmecki A."/>
        </authorList>
    </citation>
    <scope>NUCLEOTIDE SEQUENCE [LARGE SCALE GENOMIC DNA]</scope>
    <source>
        <strain evidence="1 2">DSM 5831</strain>
    </source>
</reference>